<evidence type="ECO:0000256" key="1">
    <source>
        <dbReference type="SAM" id="Phobius"/>
    </source>
</evidence>
<proteinExistence type="predicted"/>
<dbReference type="HOGENOM" id="CLU_1741489_0_0_1"/>
<organism evidence="2 3">
    <name type="scientific">Pyrenophora tritici-repentis (strain Pt-1C-BFP)</name>
    <name type="common">Wheat tan spot fungus</name>
    <name type="synonym">Drechslera tritici-repentis</name>
    <dbReference type="NCBI Taxonomy" id="426418"/>
    <lineage>
        <taxon>Eukaryota</taxon>
        <taxon>Fungi</taxon>
        <taxon>Dikarya</taxon>
        <taxon>Ascomycota</taxon>
        <taxon>Pezizomycotina</taxon>
        <taxon>Dothideomycetes</taxon>
        <taxon>Pleosporomycetidae</taxon>
        <taxon>Pleosporales</taxon>
        <taxon>Pleosporineae</taxon>
        <taxon>Pleosporaceae</taxon>
        <taxon>Pyrenophora</taxon>
    </lineage>
</organism>
<keyword evidence="1" id="KW-1133">Transmembrane helix</keyword>
<evidence type="ECO:0000313" key="2">
    <source>
        <dbReference type="EMBL" id="EDU39999.1"/>
    </source>
</evidence>
<sequence>MAAMLQQIIGKNPGTVRKAQLAILAILAFSISTSIVYVMALYYGIISNAAHAMPPRSTDATKTMAWRMFAVRETHRKTQDAYSRCRTPVGVPIDRDITPIQGGKYIKYQLNCHTDLGSACCKYPTMWKHTRVDDHLGKGDRLEHAMARIK</sequence>
<reference evidence="3" key="1">
    <citation type="journal article" date="2013" name="G3 (Bethesda)">
        <title>Comparative genomics of a plant-pathogenic fungus, Pyrenophora tritici-repentis, reveals transduplication and the impact of repeat elements on pathogenicity and population divergence.</title>
        <authorList>
            <person name="Manning V.A."/>
            <person name="Pandelova I."/>
            <person name="Dhillon B."/>
            <person name="Wilhelm L.J."/>
            <person name="Goodwin S.B."/>
            <person name="Berlin A.M."/>
            <person name="Figueroa M."/>
            <person name="Freitag M."/>
            <person name="Hane J.K."/>
            <person name="Henrissat B."/>
            <person name="Holman W.H."/>
            <person name="Kodira C.D."/>
            <person name="Martin J."/>
            <person name="Oliver R.P."/>
            <person name="Robbertse B."/>
            <person name="Schackwitz W."/>
            <person name="Schwartz D.C."/>
            <person name="Spatafora J.W."/>
            <person name="Turgeon B.G."/>
            <person name="Yandava C."/>
            <person name="Young S."/>
            <person name="Zhou S."/>
            <person name="Zeng Q."/>
            <person name="Grigoriev I.V."/>
            <person name="Ma L.-J."/>
            <person name="Ciuffetti L.M."/>
        </authorList>
    </citation>
    <scope>NUCLEOTIDE SEQUENCE [LARGE SCALE GENOMIC DNA]</scope>
    <source>
        <strain evidence="3">Pt-1C-BFP</strain>
    </source>
</reference>
<dbReference type="InParanoid" id="B2VQM5"/>
<keyword evidence="1" id="KW-0472">Membrane</keyword>
<keyword evidence="1" id="KW-0812">Transmembrane</keyword>
<dbReference type="Proteomes" id="UP000001471">
    <property type="component" value="Unassembled WGS sequence"/>
</dbReference>
<accession>B2VQM5</accession>
<name>B2VQM5_PYRTR</name>
<dbReference type="EMBL" id="DS231615">
    <property type="protein sequence ID" value="EDU39999.1"/>
    <property type="molecule type" value="Genomic_DNA"/>
</dbReference>
<feature type="transmembrane region" description="Helical" evidence="1">
    <location>
        <begin position="21"/>
        <end position="45"/>
    </location>
</feature>
<evidence type="ECO:0000313" key="3">
    <source>
        <dbReference type="Proteomes" id="UP000001471"/>
    </source>
</evidence>
<dbReference type="AlphaFoldDB" id="B2VQM5"/>
<gene>
    <name evidence="2" type="ORF">PTRG_00561</name>
</gene>
<protein>
    <submittedName>
        <fullName evidence="2">Uncharacterized protein</fullName>
    </submittedName>
</protein>